<keyword evidence="7 11" id="KW-1133">Transmembrane helix</keyword>
<sequence>MNEFFKAFYDFYMGLSSAIKASIIVMVVIGIVSTILGLRIKKQDYRSTPKGFLFLAVMLVDMINGFVKDVFPKYHKFYQPIMLTMFMYVLFANFSSLFGLTAPLSNLNIALSMSIIVFFTIQISVLVVKKPKARVAALFSPNPLFFPLNLIGEFSTPFSMGMRLFGNLMSGSILAILIYHYTSYFGIVAGAFIVHPIFDIFFGAIQAYVFLNLFSIFLSIAVED</sequence>
<feature type="transmembrane region" description="Helical" evidence="11">
    <location>
        <begin position="52"/>
        <end position="71"/>
    </location>
</feature>
<dbReference type="PROSITE" id="PS00449">
    <property type="entry name" value="ATPASE_A"/>
    <property type="match status" value="1"/>
</dbReference>
<protein>
    <submittedName>
        <fullName evidence="12">F0F1 ATP synthase subunit A</fullName>
    </submittedName>
</protein>
<organism evidence="12 13">
    <name type="scientific">Paracholeplasma vituli</name>
    <dbReference type="NCBI Taxonomy" id="69473"/>
    <lineage>
        <taxon>Bacteria</taxon>
        <taxon>Bacillati</taxon>
        <taxon>Mycoplasmatota</taxon>
        <taxon>Mollicutes</taxon>
        <taxon>Acholeplasmatales</taxon>
        <taxon>Acholeplasmataceae</taxon>
        <taxon>Paracholeplasma</taxon>
    </lineage>
</organism>
<evidence type="ECO:0000256" key="9">
    <source>
        <dbReference type="ARBA" id="ARBA00023136"/>
    </source>
</evidence>
<comment type="caution">
    <text evidence="12">The sequence shown here is derived from an EMBL/GenBank/DDBJ whole genome shotgun (WGS) entry which is preliminary data.</text>
</comment>
<dbReference type="RefSeq" id="WP_262095704.1">
    <property type="nucleotide sequence ID" value="NZ_JAOEGN010000003.1"/>
</dbReference>
<dbReference type="EMBL" id="JAOEGN010000003">
    <property type="protein sequence ID" value="MCU0104468.1"/>
    <property type="molecule type" value="Genomic_DNA"/>
</dbReference>
<dbReference type="InterPro" id="IPR035908">
    <property type="entry name" value="F0_ATP_A_sf"/>
</dbReference>
<accession>A0ABT2PXV8</accession>
<keyword evidence="5 11" id="KW-0812">Transmembrane</keyword>
<dbReference type="PRINTS" id="PR00123">
    <property type="entry name" value="ATPASEA"/>
</dbReference>
<feature type="transmembrane region" description="Helical" evidence="11">
    <location>
        <begin position="173"/>
        <end position="194"/>
    </location>
</feature>
<evidence type="ECO:0000256" key="11">
    <source>
        <dbReference type="SAM" id="Phobius"/>
    </source>
</evidence>
<keyword evidence="9 11" id="KW-0472">Membrane</keyword>
<keyword evidence="13" id="KW-1185">Reference proteome</keyword>
<evidence type="ECO:0000256" key="7">
    <source>
        <dbReference type="ARBA" id="ARBA00022989"/>
    </source>
</evidence>
<dbReference type="PANTHER" id="PTHR42823">
    <property type="entry name" value="ATP SYNTHASE SUBUNIT A, CHLOROPLASTIC"/>
    <property type="match status" value="1"/>
</dbReference>
<evidence type="ECO:0000256" key="6">
    <source>
        <dbReference type="ARBA" id="ARBA00022781"/>
    </source>
</evidence>
<comment type="subcellular location">
    <subcellularLocation>
        <location evidence="1">Membrane</location>
        <topology evidence="1">Multi-pass membrane protein</topology>
    </subcellularLocation>
</comment>
<evidence type="ECO:0000256" key="10">
    <source>
        <dbReference type="ARBA" id="ARBA00023310"/>
    </source>
</evidence>
<keyword evidence="3" id="KW-0813">Transport</keyword>
<dbReference type="InterPro" id="IPR023011">
    <property type="entry name" value="ATP_synth_F0_asu_AS"/>
</dbReference>
<evidence type="ECO:0000256" key="4">
    <source>
        <dbReference type="ARBA" id="ARBA00022547"/>
    </source>
</evidence>
<keyword evidence="8" id="KW-0406">Ion transport</keyword>
<evidence type="ECO:0000256" key="8">
    <source>
        <dbReference type="ARBA" id="ARBA00023065"/>
    </source>
</evidence>
<keyword evidence="6" id="KW-0375">Hydrogen ion transport</keyword>
<evidence type="ECO:0000256" key="1">
    <source>
        <dbReference type="ARBA" id="ARBA00004141"/>
    </source>
</evidence>
<name>A0ABT2PXV8_9MOLU</name>
<evidence type="ECO:0000256" key="5">
    <source>
        <dbReference type="ARBA" id="ARBA00022692"/>
    </source>
</evidence>
<feature type="transmembrane region" description="Helical" evidence="11">
    <location>
        <begin position="200"/>
        <end position="222"/>
    </location>
</feature>
<feature type="transmembrane region" description="Helical" evidence="11">
    <location>
        <begin position="107"/>
        <end position="127"/>
    </location>
</feature>
<proteinExistence type="inferred from homology"/>
<dbReference type="InterPro" id="IPR000568">
    <property type="entry name" value="ATP_synth_F0_asu"/>
</dbReference>
<dbReference type="Gene3D" id="1.20.120.220">
    <property type="entry name" value="ATP synthase, F0 complex, subunit A"/>
    <property type="match status" value="1"/>
</dbReference>
<gene>
    <name evidence="12" type="ORF">N7603_02210</name>
</gene>
<evidence type="ECO:0000256" key="3">
    <source>
        <dbReference type="ARBA" id="ARBA00022448"/>
    </source>
</evidence>
<feature type="transmembrane region" description="Helical" evidence="11">
    <location>
        <begin position="18"/>
        <end position="40"/>
    </location>
</feature>
<reference evidence="13" key="1">
    <citation type="submission" date="2023-07" db="EMBL/GenBank/DDBJ databases">
        <title>Novel Mycoplasma species identified in domestic and wild animals.</title>
        <authorList>
            <person name="Volokhov D.V."/>
            <person name="Furtak V.A."/>
            <person name="Zagorodnyaya T.A."/>
        </authorList>
    </citation>
    <scope>NUCLEOTIDE SEQUENCE [LARGE SCALE GENOMIC DNA]</scope>
    <source>
        <strain evidence="13">92-19</strain>
    </source>
</reference>
<keyword evidence="10" id="KW-0066">ATP synthesis</keyword>
<dbReference type="Proteomes" id="UP001209076">
    <property type="component" value="Unassembled WGS sequence"/>
</dbReference>
<dbReference type="Pfam" id="PF00119">
    <property type="entry name" value="ATP-synt_A"/>
    <property type="match status" value="1"/>
</dbReference>
<evidence type="ECO:0000256" key="2">
    <source>
        <dbReference type="ARBA" id="ARBA00006810"/>
    </source>
</evidence>
<dbReference type="CDD" id="cd00310">
    <property type="entry name" value="ATP-synt_Fo_a_6"/>
    <property type="match status" value="1"/>
</dbReference>
<dbReference type="SUPFAM" id="SSF81336">
    <property type="entry name" value="F1F0 ATP synthase subunit A"/>
    <property type="match status" value="1"/>
</dbReference>
<feature type="transmembrane region" description="Helical" evidence="11">
    <location>
        <begin position="77"/>
        <end position="100"/>
    </location>
</feature>
<evidence type="ECO:0000313" key="12">
    <source>
        <dbReference type="EMBL" id="MCU0104468.1"/>
    </source>
</evidence>
<keyword evidence="4" id="KW-0138">CF(0)</keyword>
<evidence type="ECO:0000313" key="13">
    <source>
        <dbReference type="Proteomes" id="UP001209076"/>
    </source>
</evidence>
<dbReference type="InterPro" id="IPR045082">
    <property type="entry name" value="ATP_syn_F0_a_bact/chloroplast"/>
</dbReference>
<dbReference type="PANTHER" id="PTHR42823:SF3">
    <property type="entry name" value="ATP SYNTHASE SUBUNIT A, CHLOROPLASTIC"/>
    <property type="match status" value="1"/>
</dbReference>
<comment type="similarity">
    <text evidence="2">Belongs to the ATPase A chain family.</text>
</comment>